<feature type="compositionally biased region" description="Basic and acidic residues" evidence="1">
    <location>
        <begin position="61"/>
        <end position="70"/>
    </location>
</feature>
<feature type="compositionally biased region" description="Basic and acidic residues" evidence="1">
    <location>
        <begin position="263"/>
        <end position="276"/>
    </location>
</feature>
<feature type="compositionally biased region" description="Low complexity" evidence="1">
    <location>
        <begin position="128"/>
        <end position="141"/>
    </location>
</feature>
<organism evidence="2 3">
    <name type="scientific">Plectus sambesii</name>
    <dbReference type="NCBI Taxonomy" id="2011161"/>
    <lineage>
        <taxon>Eukaryota</taxon>
        <taxon>Metazoa</taxon>
        <taxon>Ecdysozoa</taxon>
        <taxon>Nematoda</taxon>
        <taxon>Chromadorea</taxon>
        <taxon>Plectida</taxon>
        <taxon>Plectina</taxon>
        <taxon>Plectoidea</taxon>
        <taxon>Plectidae</taxon>
        <taxon>Plectus</taxon>
    </lineage>
</organism>
<name>A0A914VWT0_9BILA</name>
<evidence type="ECO:0000313" key="2">
    <source>
        <dbReference type="Proteomes" id="UP000887566"/>
    </source>
</evidence>
<dbReference type="WBParaSite" id="PSAMB.scaffold2559size22570.g18275.t1">
    <property type="protein sequence ID" value="PSAMB.scaffold2559size22570.g18275.t1"/>
    <property type="gene ID" value="PSAMB.scaffold2559size22570.g18275"/>
</dbReference>
<protein>
    <submittedName>
        <fullName evidence="3">Uncharacterized protein</fullName>
    </submittedName>
</protein>
<evidence type="ECO:0000256" key="1">
    <source>
        <dbReference type="SAM" id="MobiDB-lite"/>
    </source>
</evidence>
<accession>A0A914VWT0</accession>
<feature type="compositionally biased region" description="Low complexity" evidence="1">
    <location>
        <begin position="1"/>
        <end position="12"/>
    </location>
</feature>
<feature type="region of interest" description="Disordered" evidence="1">
    <location>
        <begin position="112"/>
        <end position="141"/>
    </location>
</feature>
<feature type="region of interest" description="Disordered" evidence="1">
    <location>
        <begin position="252"/>
        <end position="276"/>
    </location>
</feature>
<feature type="region of interest" description="Disordered" evidence="1">
    <location>
        <begin position="155"/>
        <end position="189"/>
    </location>
</feature>
<feature type="region of interest" description="Disordered" evidence="1">
    <location>
        <begin position="202"/>
        <end position="237"/>
    </location>
</feature>
<feature type="region of interest" description="Disordered" evidence="1">
    <location>
        <begin position="1"/>
        <end position="72"/>
    </location>
</feature>
<evidence type="ECO:0000313" key="3">
    <source>
        <dbReference type="WBParaSite" id="PSAMB.scaffold2559size22570.g18275.t1"/>
    </source>
</evidence>
<feature type="compositionally biased region" description="Polar residues" evidence="1">
    <location>
        <begin position="115"/>
        <end position="127"/>
    </location>
</feature>
<dbReference type="AlphaFoldDB" id="A0A914VWT0"/>
<sequence>MSLLSCCRSSASSKHDPDDYNYYSTAPCPNPKRTSKPKSNVVASSESLGPPKSTNFSAYFESKDNQERKTPRAVAFTINAGSTESTVNASSDLYNRTDDPVTVEQWMNIYEDAKNQAQPQNGSQLQLSAQSSSVASTTASSSAISTAASSTYMGSNERLTIGESGTSIDKDDDDDGDGQSSGRRLHAMQSLGVLPTQAVTLSRQPSHNEPSELEKSHSLAYLTDSAKTAHASKQRSPQLLRCAEVEDIHKQEKQQKFSVLRSPELEDLSHIDTDSE</sequence>
<feature type="compositionally biased region" description="Polar residues" evidence="1">
    <location>
        <begin position="37"/>
        <end position="57"/>
    </location>
</feature>
<dbReference type="Proteomes" id="UP000887566">
    <property type="component" value="Unplaced"/>
</dbReference>
<proteinExistence type="predicted"/>
<keyword evidence="2" id="KW-1185">Reference proteome</keyword>
<reference evidence="3" key="1">
    <citation type="submission" date="2022-11" db="UniProtKB">
        <authorList>
            <consortium name="WormBaseParasite"/>
        </authorList>
    </citation>
    <scope>IDENTIFICATION</scope>
</reference>